<dbReference type="AlphaFoldDB" id="A0A3A4R1Q1"/>
<gene>
    <name evidence="2" type="ORF">C4541_07115</name>
</gene>
<dbReference type="PRINTS" id="PR00834">
    <property type="entry name" value="PROTEASES2C"/>
</dbReference>
<evidence type="ECO:0000313" key="3">
    <source>
        <dbReference type="Proteomes" id="UP000266426"/>
    </source>
</evidence>
<feature type="domain" description="PDZ" evidence="1">
    <location>
        <begin position="277"/>
        <end position="314"/>
    </location>
</feature>
<dbReference type="PANTHER" id="PTHR22939:SF129">
    <property type="entry name" value="SERINE PROTEASE HTRA2, MITOCHONDRIAL"/>
    <property type="match status" value="1"/>
</dbReference>
<evidence type="ECO:0000259" key="1">
    <source>
        <dbReference type="Pfam" id="PF17820"/>
    </source>
</evidence>
<proteinExistence type="predicted"/>
<dbReference type="SUPFAM" id="SSF50494">
    <property type="entry name" value="Trypsin-like serine proteases"/>
    <property type="match status" value="1"/>
</dbReference>
<comment type="caution">
    <text evidence="2">The sequence shown here is derived from an EMBL/GenBank/DDBJ whole genome shotgun (WGS) entry which is preliminary data.</text>
</comment>
<dbReference type="InterPro" id="IPR041489">
    <property type="entry name" value="PDZ_6"/>
</dbReference>
<dbReference type="Pfam" id="PF13365">
    <property type="entry name" value="Trypsin_2"/>
    <property type="match status" value="1"/>
</dbReference>
<accession>A0A3A4R1Q1</accession>
<dbReference type="Proteomes" id="UP000266426">
    <property type="component" value="Unassembled WGS sequence"/>
</dbReference>
<dbReference type="InterPro" id="IPR001940">
    <property type="entry name" value="Peptidase_S1C"/>
</dbReference>
<dbReference type="InterPro" id="IPR036034">
    <property type="entry name" value="PDZ_sf"/>
</dbReference>
<dbReference type="Pfam" id="PF17820">
    <property type="entry name" value="PDZ_6"/>
    <property type="match status" value="1"/>
</dbReference>
<protein>
    <recommendedName>
        <fullName evidence="1">PDZ domain-containing protein</fullName>
    </recommendedName>
</protein>
<dbReference type="EMBL" id="QZJZ01000059">
    <property type="protein sequence ID" value="RJP58879.1"/>
    <property type="molecule type" value="Genomic_DNA"/>
</dbReference>
<dbReference type="InterPro" id="IPR009003">
    <property type="entry name" value="Peptidase_S1_PA"/>
</dbReference>
<dbReference type="GO" id="GO:0004252">
    <property type="term" value="F:serine-type endopeptidase activity"/>
    <property type="evidence" value="ECO:0007669"/>
    <property type="project" value="InterPro"/>
</dbReference>
<dbReference type="Gene3D" id="2.40.10.120">
    <property type="match status" value="1"/>
</dbReference>
<reference evidence="2 3" key="1">
    <citation type="journal article" date="2017" name="ISME J.">
        <title>Energy and carbon metabolisms in a deep terrestrial subsurface fluid microbial community.</title>
        <authorList>
            <person name="Momper L."/>
            <person name="Jungbluth S.P."/>
            <person name="Lee M.D."/>
            <person name="Amend J.P."/>
        </authorList>
    </citation>
    <scope>NUCLEOTIDE SEQUENCE [LARGE SCALE GENOMIC DNA]</scope>
    <source>
        <strain evidence="2">SURF_26</strain>
    </source>
</reference>
<evidence type="ECO:0000313" key="2">
    <source>
        <dbReference type="EMBL" id="RJP58879.1"/>
    </source>
</evidence>
<dbReference type="SUPFAM" id="SSF50156">
    <property type="entry name" value="PDZ domain-like"/>
    <property type="match status" value="1"/>
</dbReference>
<dbReference type="Gene3D" id="2.30.42.10">
    <property type="match status" value="1"/>
</dbReference>
<dbReference type="GO" id="GO:0006508">
    <property type="term" value="P:proteolysis"/>
    <property type="evidence" value="ECO:0007669"/>
    <property type="project" value="InterPro"/>
</dbReference>
<name>A0A3A4R1Q1_9BACT</name>
<dbReference type="PANTHER" id="PTHR22939">
    <property type="entry name" value="SERINE PROTEASE FAMILY S1C HTRA-RELATED"/>
    <property type="match status" value="1"/>
</dbReference>
<organism evidence="2 3">
    <name type="scientific">Candidatus Auribacter fodinae</name>
    <dbReference type="NCBI Taxonomy" id="2093366"/>
    <lineage>
        <taxon>Bacteria</taxon>
        <taxon>Pseudomonadati</taxon>
        <taxon>Candidatus Auribacterota</taxon>
        <taxon>Candidatus Auribacteria</taxon>
        <taxon>Candidatus Auribacterales</taxon>
        <taxon>Candidatus Auribacteraceae</taxon>
        <taxon>Candidatus Auribacter</taxon>
    </lineage>
</organism>
<sequence length="350" mass="38377">MPLLFNNNFCKKNKTMRKKKVPLNYSISPCYNTPVLSKIVRTVHDSAAPAIVHIETSQYPDIHGHSEKKIFALPLSNSNSGVIISKNGYILTSTSMLSFGNHVTAYMRDGKVLSGTIVGKDASLNLALIKVNATNLPFISLSRKNNSRTGDLVVALGNPTGAECTISAGMINGYYDELLIGRSRIIRNLIQTDAAINVTNIGGPLLNLEGQLIGINSFRNQGIHFCSDLAKSYKSIKDMIHARSTFLEMMGIRTMDVVIDEINRIWFCITNQSAVKVISVATDGIASQCGMRPGDTIISLDSIPIEGIQDLRKFFADKTLDAPVSIIKMNILRKKKMITINIKLSRSESA</sequence>